<sequence length="75" mass="7985">MLQQAPTIWLLQAPPVSGMPLTSLFPDSGFLILSPFESGPVPTPASTSVHLTCPSSLHTVVKTGSEIEWTPGLER</sequence>
<protein>
    <submittedName>
        <fullName evidence="1">Uncharacterized protein</fullName>
    </submittedName>
</protein>
<comment type="caution">
    <text evidence="1">The sequence shown here is derived from an EMBL/GenBank/DDBJ whole genome shotgun (WGS) entry which is preliminary data.</text>
</comment>
<dbReference type="AlphaFoldDB" id="A0A9X9PXV9"/>
<name>A0A9X9PXV9_GULGU</name>
<dbReference type="Proteomes" id="UP000269945">
    <property type="component" value="Unassembled WGS sequence"/>
</dbReference>
<dbReference type="EMBL" id="CYRY02007822">
    <property type="protein sequence ID" value="VCW76739.1"/>
    <property type="molecule type" value="Genomic_DNA"/>
</dbReference>
<evidence type="ECO:0000313" key="1">
    <source>
        <dbReference type="EMBL" id="VCW76739.1"/>
    </source>
</evidence>
<evidence type="ECO:0000313" key="2">
    <source>
        <dbReference type="Proteomes" id="UP000269945"/>
    </source>
</evidence>
<gene>
    <name evidence="1" type="ORF">BN2614_LOCUS3</name>
</gene>
<keyword evidence="2" id="KW-1185">Reference proteome</keyword>
<accession>A0A9X9PXV9</accession>
<organism evidence="1 2">
    <name type="scientific">Gulo gulo</name>
    <name type="common">Wolverine</name>
    <name type="synonym">Gluton</name>
    <dbReference type="NCBI Taxonomy" id="48420"/>
    <lineage>
        <taxon>Eukaryota</taxon>
        <taxon>Metazoa</taxon>
        <taxon>Chordata</taxon>
        <taxon>Craniata</taxon>
        <taxon>Vertebrata</taxon>
        <taxon>Euteleostomi</taxon>
        <taxon>Mammalia</taxon>
        <taxon>Eutheria</taxon>
        <taxon>Laurasiatheria</taxon>
        <taxon>Carnivora</taxon>
        <taxon>Caniformia</taxon>
        <taxon>Musteloidea</taxon>
        <taxon>Mustelidae</taxon>
        <taxon>Guloninae</taxon>
        <taxon>Gulo</taxon>
    </lineage>
</organism>
<feature type="non-terminal residue" evidence="1">
    <location>
        <position position="75"/>
    </location>
</feature>
<proteinExistence type="predicted"/>
<reference evidence="1 2" key="1">
    <citation type="submission" date="2018-10" db="EMBL/GenBank/DDBJ databases">
        <authorList>
            <person name="Ekblom R."/>
            <person name="Jareborg N."/>
        </authorList>
    </citation>
    <scope>NUCLEOTIDE SEQUENCE [LARGE SCALE GENOMIC DNA]</scope>
    <source>
        <tissue evidence="1">Muscle</tissue>
    </source>
</reference>